<dbReference type="Pfam" id="PF08171">
    <property type="entry name" value="Mad3_BUB1_II"/>
    <property type="match status" value="1"/>
</dbReference>
<dbReference type="GO" id="GO:0032991">
    <property type="term" value="C:protein-containing complex"/>
    <property type="evidence" value="ECO:0007669"/>
    <property type="project" value="UniProtKB-ARBA"/>
</dbReference>
<gene>
    <name evidence="8" type="ORF">EVJ58_g5138</name>
</gene>
<name>A0A4Y9YFV5_9APHY</name>
<evidence type="ECO:0000259" key="6">
    <source>
        <dbReference type="PROSITE" id="PS50011"/>
    </source>
</evidence>
<dbReference type="GO" id="GO:0007094">
    <property type="term" value="P:mitotic spindle assembly checkpoint signaling"/>
    <property type="evidence" value="ECO:0007669"/>
    <property type="project" value="InterPro"/>
</dbReference>
<feature type="domain" description="Protein kinase" evidence="6">
    <location>
        <begin position="817"/>
        <end position="1127"/>
    </location>
</feature>
<dbReference type="Proteomes" id="UP000298390">
    <property type="component" value="Unassembled WGS sequence"/>
</dbReference>
<dbReference type="EMBL" id="SEKV01000253">
    <property type="protein sequence ID" value="TFY60447.1"/>
    <property type="molecule type" value="Genomic_DNA"/>
</dbReference>
<feature type="compositionally biased region" description="Polar residues" evidence="5">
    <location>
        <begin position="505"/>
        <end position="514"/>
    </location>
</feature>
<dbReference type="SMART" id="SM00777">
    <property type="entry name" value="Mad3_BUB1_I"/>
    <property type="match status" value="1"/>
</dbReference>
<proteinExistence type="predicted"/>
<dbReference type="InterPro" id="IPR015661">
    <property type="entry name" value="Bub1/Mad3"/>
</dbReference>
<dbReference type="CDD" id="cd13981">
    <property type="entry name" value="STKc_Bub1_BubR1"/>
    <property type="match status" value="1"/>
</dbReference>
<evidence type="ECO:0000256" key="4">
    <source>
        <dbReference type="ARBA" id="ARBA00023328"/>
    </source>
</evidence>
<comment type="caution">
    <text evidence="8">The sequence shown here is derived from an EMBL/GenBank/DDBJ whole genome shotgun (WGS) entry which is preliminary data.</text>
</comment>
<dbReference type="GO" id="GO:0005524">
    <property type="term" value="F:ATP binding"/>
    <property type="evidence" value="ECO:0007669"/>
    <property type="project" value="InterPro"/>
</dbReference>
<dbReference type="PROSITE" id="PS00108">
    <property type="entry name" value="PROTEIN_KINASE_ST"/>
    <property type="match status" value="1"/>
</dbReference>
<dbReference type="Gene3D" id="1.10.510.10">
    <property type="entry name" value="Transferase(Phosphotransferase) domain 1"/>
    <property type="match status" value="1"/>
</dbReference>
<evidence type="ECO:0000256" key="5">
    <source>
        <dbReference type="SAM" id="MobiDB-lite"/>
    </source>
</evidence>
<dbReference type="PROSITE" id="PS51489">
    <property type="entry name" value="BUB1_N"/>
    <property type="match status" value="1"/>
</dbReference>
<reference evidence="8 9" key="1">
    <citation type="submission" date="2019-01" db="EMBL/GenBank/DDBJ databases">
        <title>Genome sequencing of the rare red list fungi Fomitopsis rosea.</title>
        <authorList>
            <person name="Buettner E."/>
            <person name="Kellner H."/>
        </authorList>
    </citation>
    <scope>NUCLEOTIDE SEQUENCE [LARGE SCALE GENOMIC DNA]</scope>
    <source>
        <strain evidence="8 9">DSM 105464</strain>
    </source>
</reference>
<dbReference type="InterPro" id="IPR013212">
    <property type="entry name" value="Mad3/Bub1_I"/>
</dbReference>
<dbReference type="Pfam" id="PF08311">
    <property type="entry name" value="Mad3_BUB1_I"/>
    <property type="match status" value="1"/>
</dbReference>
<feature type="compositionally biased region" description="Basic and acidic residues" evidence="5">
    <location>
        <begin position="488"/>
        <end position="500"/>
    </location>
</feature>
<dbReference type="GO" id="GO:0000776">
    <property type="term" value="C:kinetochore"/>
    <property type="evidence" value="ECO:0007669"/>
    <property type="project" value="UniProtKB-KW"/>
</dbReference>
<feature type="compositionally biased region" description="Low complexity" evidence="5">
    <location>
        <begin position="189"/>
        <end position="206"/>
    </location>
</feature>
<keyword evidence="4" id="KW-0137">Centromere</keyword>
<feature type="domain" description="BUB1 N-terminal" evidence="7">
    <location>
        <begin position="14"/>
        <end position="177"/>
    </location>
</feature>
<feature type="compositionally biased region" description="Acidic residues" evidence="5">
    <location>
        <begin position="604"/>
        <end position="618"/>
    </location>
</feature>
<feature type="region of interest" description="Disordered" evidence="5">
    <location>
        <begin position="409"/>
        <end position="570"/>
    </location>
</feature>
<dbReference type="GO" id="GO:0004672">
    <property type="term" value="F:protein kinase activity"/>
    <property type="evidence" value="ECO:0007669"/>
    <property type="project" value="InterPro"/>
</dbReference>
<feature type="compositionally biased region" description="Acidic residues" evidence="5">
    <location>
        <begin position="631"/>
        <end position="644"/>
    </location>
</feature>
<feature type="region of interest" description="Disordered" evidence="5">
    <location>
        <begin position="186"/>
        <end position="220"/>
    </location>
</feature>
<feature type="compositionally biased region" description="Polar residues" evidence="5">
    <location>
        <begin position="672"/>
        <end position="681"/>
    </location>
</feature>
<dbReference type="STRING" id="34475.A0A4Y9YFV5"/>
<dbReference type="AlphaFoldDB" id="A0A4Y9YFV5"/>
<dbReference type="SMART" id="SM00220">
    <property type="entry name" value="S_TKc"/>
    <property type="match status" value="1"/>
</dbReference>
<dbReference type="PROSITE" id="PS50011">
    <property type="entry name" value="PROTEIN_KINASE_DOM"/>
    <property type="match status" value="1"/>
</dbReference>
<evidence type="ECO:0000259" key="7">
    <source>
        <dbReference type="PROSITE" id="PS51489"/>
    </source>
</evidence>
<feature type="region of interest" description="Disordered" evidence="5">
    <location>
        <begin position="670"/>
        <end position="690"/>
    </location>
</feature>
<evidence type="ECO:0008006" key="10">
    <source>
        <dbReference type="Google" id="ProtNLM"/>
    </source>
</evidence>
<comment type="subcellular location">
    <subcellularLocation>
        <location evidence="1">Chromosome</location>
        <location evidence="1">Centromere</location>
        <location evidence="1">Kinetochore</location>
    </subcellularLocation>
</comment>
<sequence length="1154" mass="128193">MDASNDLLKKREQYREQIRTALEEDPDPLSAYDNFVKWTLEHYPKQHLAQSGLLELLEEATRQFKDDPAYKGDLRYLKLWSLYAAHVEDPTVIYAHLLANSIGMVYAQTYWEYALALECAGRRPEAETVYKQGIQRRARPVDPLKRRYEEFKHRGSPPTSIASTNAALWKGAPSSTRALRRNPLRYHASDSPSAPASATAAPQSASPVPPTSQPSSADQKRERYALMLAPPVPGKRPEKLRFNLSLLFTEDGTEYSMQEARARSMGLLGKKWGPPAEAAAVRVNFKDGPSTSSNRTGTTRTMRKGFEPTVTLATKEALADVFGMYNSPEKSMRFGAVAGSKYAPVHKVAPVTPMSLESQFRAASSENALAAAKTPKNNENAMMPVKTPKANENASVPVKTPVWRPFVDENAESTTPAPPPKYKPFVDEQRPSKLPTFTPNPGRKALSLKDASTPAQPAKDELSQSTKTPGAFKPAPVFSAVFTPVAEVPRERPAARRDTEPEQQPPSRTTSTSPAECGTVFTPFRDPEPPMKVFSRPPTRNENPSEPTPPLQSSTFEVLVDDDDDDAAPVPLQVLGERTPLRAAFAAPAVDEPGDDATQQTLEDSYEEDDEEYDEGVPEDAALVPAPLSSEEGEDDSMFDDGEDLASRPTPLGGRFGKFDVLTPIAERTLEYATSSRSTPNDTRDGRPMHQDPVEVAEQLAAELREEEEAEEREKANGLTDIEERTGTLSLTDALAVASSFQPANPCNPFDPPIVKTLLSLIPPDHDFHDLRQQDSGRLEAMQKFAKKKSRRNSGNTTGRLTEDLETLEVKLLDQRFGILGKLGEGGFGTVFEAVDLDKQEELDEADDVDLDAEAKAHVALKVVKPRNLWEFHVLRRIHRTLPSKLRESIITPQALYAFRDESFLVLELRKQGTLLDVVNRAAQNGMTQQGGCLDELLVVFFTVELMRLLEGLHRAGFIHGDVKIDNCLLRLEDGPDGLSTWSSIYQPSGEGDWCLKGIKMIDFGRTIDTRLFPAGQQYMAEWPTDARDCLEMREGRPWTFQTDYFGLAGIIYCMLYGKYIEASSVTLVPGTENRYKLATPLKRYWQGELWTRVFDLLLNPCLVRDNGQLPVCDELAELRVELEGWLQTNCNRASNTLKGLLKKLNKVAMGGAR</sequence>
<evidence type="ECO:0000256" key="2">
    <source>
        <dbReference type="ARBA" id="ARBA00022454"/>
    </source>
</evidence>
<dbReference type="InterPro" id="IPR012572">
    <property type="entry name" value="Mad3/Bub1_II"/>
</dbReference>
<dbReference type="GO" id="GO:0005634">
    <property type="term" value="C:nucleus"/>
    <property type="evidence" value="ECO:0007669"/>
    <property type="project" value="TreeGrafter"/>
</dbReference>
<keyword evidence="2" id="KW-0158">Chromosome</keyword>
<evidence type="ECO:0000256" key="3">
    <source>
        <dbReference type="ARBA" id="ARBA00022838"/>
    </source>
</evidence>
<evidence type="ECO:0000313" key="8">
    <source>
        <dbReference type="EMBL" id="TFY60447.1"/>
    </source>
</evidence>
<dbReference type="GO" id="GO:0051754">
    <property type="term" value="P:meiotic sister chromatid cohesion, centromeric"/>
    <property type="evidence" value="ECO:0007669"/>
    <property type="project" value="TreeGrafter"/>
</dbReference>
<feature type="region of interest" description="Disordered" evidence="5">
    <location>
        <begin position="585"/>
        <end position="658"/>
    </location>
</feature>
<protein>
    <recommendedName>
        <fullName evidence="10">Non-specific serine/threonine protein kinase</fullName>
    </recommendedName>
</protein>
<evidence type="ECO:0000313" key="9">
    <source>
        <dbReference type="Proteomes" id="UP000298390"/>
    </source>
</evidence>
<dbReference type="PANTHER" id="PTHR14030">
    <property type="entry name" value="MITOTIC CHECKPOINT SERINE/THREONINE-PROTEIN KINASE BUB1"/>
    <property type="match status" value="1"/>
</dbReference>
<dbReference type="InterPro" id="IPR000719">
    <property type="entry name" value="Prot_kinase_dom"/>
</dbReference>
<dbReference type="SUPFAM" id="SSF56112">
    <property type="entry name" value="Protein kinase-like (PK-like)"/>
    <property type="match status" value="1"/>
</dbReference>
<dbReference type="InterPro" id="IPR011009">
    <property type="entry name" value="Kinase-like_dom_sf"/>
</dbReference>
<evidence type="ECO:0000256" key="1">
    <source>
        <dbReference type="ARBA" id="ARBA00004629"/>
    </source>
</evidence>
<dbReference type="PANTHER" id="PTHR14030:SF4">
    <property type="entry name" value="BUB1 KINASE, ISOFORM A-RELATED"/>
    <property type="match status" value="1"/>
</dbReference>
<dbReference type="Gene3D" id="1.25.40.430">
    <property type="match status" value="1"/>
</dbReference>
<dbReference type="InterPro" id="IPR008271">
    <property type="entry name" value="Ser/Thr_kinase_AS"/>
</dbReference>
<dbReference type="Pfam" id="PF00069">
    <property type="entry name" value="Pkinase"/>
    <property type="match status" value="1"/>
</dbReference>
<keyword evidence="3" id="KW-0995">Kinetochore</keyword>
<organism evidence="8 9">
    <name type="scientific">Rhodofomes roseus</name>
    <dbReference type="NCBI Taxonomy" id="34475"/>
    <lineage>
        <taxon>Eukaryota</taxon>
        <taxon>Fungi</taxon>
        <taxon>Dikarya</taxon>
        <taxon>Basidiomycota</taxon>
        <taxon>Agaricomycotina</taxon>
        <taxon>Agaricomycetes</taxon>
        <taxon>Polyporales</taxon>
        <taxon>Rhodofomes</taxon>
    </lineage>
</organism>
<accession>A0A4Y9YFV5</accession>
<feature type="compositionally biased region" description="Polar residues" evidence="5">
    <location>
        <begin position="538"/>
        <end position="556"/>
    </location>
</feature>
<dbReference type="Gene3D" id="6.10.20.170">
    <property type="match status" value="1"/>
</dbReference>